<evidence type="ECO:0000256" key="1">
    <source>
        <dbReference type="ARBA" id="ARBA00022737"/>
    </source>
</evidence>
<dbReference type="EMBL" id="CAJPWZ010002559">
    <property type="protein sequence ID" value="CAG2240437.1"/>
    <property type="molecule type" value="Genomic_DNA"/>
</dbReference>
<dbReference type="InterPro" id="IPR036770">
    <property type="entry name" value="Ankyrin_rpt-contain_sf"/>
</dbReference>
<organism evidence="4 5">
    <name type="scientific">Mytilus edulis</name>
    <name type="common">Blue mussel</name>
    <dbReference type="NCBI Taxonomy" id="6550"/>
    <lineage>
        <taxon>Eukaryota</taxon>
        <taxon>Metazoa</taxon>
        <taxon>Spiralia</taxon>
        <taxon>Lophotrochozoa</taxon>
        <taxon>Mollusca</taxon>
        <taxon>Bivalvia</taxon>
        <taxon>Autobranchia</taxon>
        <taxon>Pteriomorphia</taxon>
        <taxon>Mytilida</taxon>
        <taxon>Mytiloidea</taxon>
        <taxon>Mytilidae</taxon>
        <taxon>Mytilinae</taxon>
        <taxon>Mytilus</taxon>
    </lineage>
</organism>
<dbReference type="Pfam" id="PF12796">
    <property type="entry name" value="Ank_2"/>
    <property type="match status" value="3"/>
</dbReference>
<comment type="caution">
    <text evidence="4">The sequence shown here is derived from an EMBL/GenBank/DDBJ whole genome shotgun (WGS) entry which is preliminary data.</text>
</comment>
<proteinExistence type="predicted"/>
<dbReference type="PROSITE" id="PS50088">
    <property type="entry name" value="ANK_REPEAT"/>
    <property type="match status" value="2"/>
</dbReference>
<dbReference type="PROSITE" id="PS50297">
    <property type="entry name" value="ANK_REP_REGION"/>
    <property type="match status" value="2"/>
</dbReference>
<feature type="repeat" description="ANK" evidence="3">
    <location>
        <begin position="199"/>
        <end position="231"/>
    </location>
</feature>
<dbReference type="Proteomes" id="UP000683360">
    <property type="component" value="Unassembled WGS sequence"/>
</dbReference>
<keyword evidence="2 3" id="KW-0040">ANK repeat</keyword>
<evidence type="ECO:0000256" key="3">
    <source>
        <dbReference type="PROSITE-ProRule" id="PRU00023"/>
    </source>
</evidence>
<accession>A0A8S3U390</accession>
<dbReference type="AlphaFoldDB" id="A0A8S3U390"/>
<sequence length="378" mass="43018">MTTLERKWILGRDYFSNPLVKSLFPLAVLGGSFHILEELVSSGADVNCLSEFRKTPLHIAVQSCRYDIVGLLVINGAHVNLQELFTIDIPNNVASKKVELTSSILENDLHQTLLHEAVRHNDFNSLISNIRSKNIDFKTKNGWTVLHYAVLLNNLQAVNVLLPEDFTQKNDSYVQPLTQIAQRKLYRKPTPKVSITDNNGLTAVHLAVINNNCDILSVLLRNKAEVNVRDDFDRTPLHYTTSERTTKMLVNHSIRKQCLENTPLLEEGREYDKTPMSQFKTLRLNITLHTVLRNVSRDFVNMPDKEDGVTYSFDRVTNEGEQTCEESSGNTIVNVPDYEVKSVFDSTTVKKETSQHSLHLEVKSLCLQAFHMLKMLLE</sequence>
<dbReference type="PANTHER" id="PTHR24198">
    <property type="entry name" value="ANKYRIN REPEAT AND PROTEIN KINASE DOMAIN-CONTAINING PROTEIN"/>
    <property type="match status" value="1"/>
</dbReference>
<dbReference type="PANTHER" id="PTHR24198:SF165">
    <property type="entry name" value="ANKYRIN REPEAT-CONTAINING PROTEIN-RELATED"/>
    <property type="match status" value="1"/>
</dbReference>
<gene>
    <name evidence="4" type="ORF">MEDL_52737</name>
</gene>
<evidence type="ECO:0000313" key="5">
    <source>
        <dbReference type="Proteomes" id="UP000683360"/>
    </source>
</evidence>
<keyword evidence="5" id="KW-1185">Reference proteome</keyword>
<dbReference type="SUPFAM" id="SSF48403">
    <property type="entry name" value="Ankyrin repeat"/>
    <property type="match status" value="1"/>
</dbReference>
<evidence type="ECO:0000313" key="4">
    <source>
        <dbReference type="EMBL" id="CAG2240437.1"/>
    </source>
</evidence>
<dbReference type="Gene3D" id="1.25.40.20">
    <property type="entry name" value="Ankyrin repeat-containing domain"/>
    <property type="match status" value="2"/>
</dbReference>
<dbReference type="InterPro" id="IPR002110">
    <property type="entry name" value="Ankyrin_rpt"/>
</dbReference>
<feature type="repeat" description="ANK" evidence="3">
    <location>
        <begin position="52"/>
        <end position="84"/>
    </location>
</feature>
<evidence type="ECO:0000256" key="2">
    <source>
        <dbReference type="ARBA" id="ARBA00023043"/>
    </source>
</evidence>
<name>A0A8S3U390_MYTED</name>
<reference evidence="4" key="1">
    <citation type="submission" date="2021-03" db="EMBL/GenBank/DDBJ databases">
        <authorList>
            <person name="Bekaert M."/>
        </authorList>
    </citation>
    <scope>NUCLEOTIDE SEQUENCE</scope>
</reference>
<dbReference type="SMART" id="SM00248">
    <property type="entry name" value="ANK"/>
    <property type="match status" value="6"/>
</dbReference>
<keyword evidence="1" id="KW-0677">Repeat</keyword>
<dbReference type="OrthoDB" id="674805at2759"/>
<protein>
    <submittedName>
        <fullName evidence="4">Uncharacterized protein</fullName>
    </submittedName>
</protein>